<dbReference type="InterPro" id="IPR007535">
    <property type="entry name" value="Catechol_dOase_N"/>
</dbReference>
<dbReference type="EMBL" id="KQ964247">
    <property type="protein sequence ID" value="KXJ94346.1"/>
    <property type="molecule type" value="Genomic_DNA"/>
</dbReference>
<keyword evidence="4 10" id="KW-0223">Dioxygenase</keyword>
<gene>
    <name evidence="10" type="ORF">Micbo1qcDRAFT_187955</name>
</gene>
<evidence type="ECO:0000256" key="2">
    <source>
        <dbReference type="ARBA" id="ARBA00007825"/>
    </source>
</evidence>
<name>A0A136JB65_9PEZI</name>
<sequence>MSKSNNGSGNGGKGIDDSKQQQQPPAYDPNFTAQVIAATGPEAHPRMAEIMPSLLHHLHDFAREVNLTAAEWAAAVDFLNAAGKMSSETRNETALICDILGLESLVDEITSKLLIHAAKDGAAPATPSTVLGPFYRTDAPILPNGSSIVSADAYKLWAGKGNDMTCLVSGRVLSATTGDPLPGAMVDLWLAGPDGLYEQQSVAVPDMNLRGRFQTDAEGHYSVYCVRPTPYGIPDDGPGGALLNMLDRHPWRPAHIHFIVSAPGHNTLTTQVFDREGEWIKNDSVFAVKEELLVDFVAREGDDKAKWSLNYDFVLPEV</sequence>
<dbReference type="STRING" id="196109.A0A136JB65"/>
<dbReference type="AlphaFoldDB" id="A0A136JB65"/>
<protein>
    <submittedName>
        <fullName evidence="10">Intradiol ring-cleavage dioxygenase</fullName>
    </submittedName>
</protein>
<dbReference type="InParanoid" id="A0A136JB65"/>
<dbReference type="Proteomes" id="UP000070501">
    <property type="component" value="Unassembled WGS sequence"/>
</dbReference>
<dbReference type="InterPro" id="IPR015889">
    <property type="entry name" value="Intradiol_dOase_core"/>
</dbReference>
<comment type="cofactor">
    <cofactor evidence="1">
        <name>Fe(3+)</name>
        <dbReference type="ChEBI" id="CHEBI:29034"/>
    </cofactor>
</comment>
<evidence type="ECO:0000259" key="9">
    <source>
        <dbReference type="Pfam" id="PF04444"/>
    </source>
</evidence>
<dbReference type="Pfam" id="PF04444">
    <property type="entry name" value="Dioxygenase_N"/>
    <property type="match status" value="1"/>
</dbReference>
<dbReference type="GO" id="GO:0008199">
    <property type="term" value="F:ferric iron binding"/>
    <property type="evidence" value="ECO:0007669"/>
    <property type="project" value="InterPro"/>
</dbReference>
<dbReference type="Gene3D" id="2.60.130.10">
    <property type="entry name" value="Aromatic compound dioxygenase"/>
    <property type="match status" value="1"/>
</dbReference>
<evidence type="ECO:0000256" key="1">
    <source>
        <dbReference type="ARBA" id="ARBA00001965"/>
    </source>
</evidence>
<reference evidence="11" key="1">
    <citation type="submission" date="2016-02" db="EMBL/GenBank/DDBJ databases">
        <title>Draft genome sequence of Microdochium bolleyi, a fungal endophyte of beachgrass.</title>
        <authorList>
            <consortium name="DOE Joint Genome Institute"/>
            <person name="David A.S."/>
            <person name="May G."/>
            <person name="Haridas S."/>
            <person name="Lim J."/>
            <person name="Wang M."/>
            <person name="Labutti K."/>
            <person name="Lipzen A."/>
            <person name="Barry K."/>
            <person name="Grigoriev I.V."/>
        </authorList>
    </citation>
    <scope>NUCLEOTIDE SEQUENCE [LARGE SCALE GENOMIC DNA]</scope>
    <source>
        <strain evidence="11">J235TASD1</strain>
    </source>
</reference>
<evidence type="ECO:0000256" key="7">
    <source>
        <dbReference type="SAM" id="MobiDB-lite"/>
    </source>
</evidence>
<dbReference type="SUPFAM" id="SSF49482">
    <property type="entry name" value="Aromatic compound dioxygenase"/>
    <property type="match status" value="1"/>
</dbReference>
<evidence type="ECO:0000256" key="5">
    <source>
        <dbReference type="ARBA" id="ARBA00023002"/>
    </source>
</evidence>
<dbReference type="PANTHER" id="PTHR33711">
    <property type="entry name" value="DIOXYGENASE, PUTATIVE (AFU_ORTHOLOGUE AFUA_2G02910)-RELATED"/>
    <property type="match status" value="1"/>
</dbReference>
<organism evidence="10 11">
    <name type="scientific">Microdochium bolleyi</name>
    <dbReference type="NCBI Taxonomy" id="196109"/>
    <lineage>
        <taxon>Eukaryota</taxon>
        <taxon>Fungi</taxon>
        <taxon>Dikarya</taxon>
        <taxon>Ascomycota</taxon>
        <taxon>Pezizomycotina</taxon>
        <taxon>Sordariomycetes</taxon>
        <taxon>Xylariomycetidae</taxon>
        <taxon>Xylariales</taxon>
        <taxon>Microdochiaceae</taxon>
        <taxon>Microdochium</taxon>
    </lineage>
</organism>
<evidence type="ECO:0000313" key="10">
    <source>
        <dbReference type="EMBL" id="KXJ94346.1"/>
    </source>
</evidence>
<dbReference type="InterPro" id="IPR050770">
    <property type="entry name" value="Intradiol_RC_Dioxygenase"/>
</dbReference>
<dbReference type="GO" id="GO:0009712">
    <property type="term" value="P:catechol-containing compound metabolic process"/>
    <property type="evidence" value="ECO:0007669"/>
    <property type="project" value="InterPro"/>
</dbReference>
<dbReference type="GO" id="GO:0018576">
    <property type="term" value="F:catechol 1,2-dioxygenase activity"/>
    <property type="evidence" value="ECO:0007669"/>
    <property type="project" value="InterPro"/>
</dbReference>
<keyword evidence="3" id="KW-0479">Metal-binding</keyword>
<keyword evidence="6" id="KW-0408">Iron</keyword>
<dbReference type="Pfam" id="PF00775">
    <property type="entry name" value="Dioxygenase_C"/>
    <property type="match status" value="1"/>
</dbReference>
<dbReference type="InterPro" id="IPR000627">
    <property type="entry name" value="Intradiol_dOase_C"/>
</dbReference>
<evidence type="ECO:0000313" key="11">
    <source>
        <dbReference type="Proteomes" id="UP000070501"/>
    </source>
</evidence>
<dbReference type="PANTHER" id="PTHR33711:SF7">
    <property type="entry name" value="INTRADIOL RING-CLEAVAGE DIOXYGENASES DOMAIN-CONTAINING PROTEIN-RELATED"/>
    <property type="match status" value="1"/>
</dbReference>
<evidence type="ECO:0000256" key="3">
    <source>
        <dbReference type="ARBA" id="ARBA00022723"/>
    </source>
</evidence>
<keyword evidence="5" id="KW-0560">Oxidoreductase</keyword>
<evidence type="ECO:0000256" key="4">
    <source>
        <dbReference type="ARBA" id="ARBA00022964"/>
    </source>
</evidence>
<evidence type="ECO:0000259" key="8">
    <source>
        <dbReference type="Pfam" id="PF00775"/>
    </source>
</evidence>
<proteinExistence type="inferred from homology"/>
<dbReference type="OrthoDB" id="5238185at2759"/>
<keyword evidence="11" id="KW-1185">Reference proteome</keyword>
<feature type="region of interest" description="Disordered" evidence="7">
    <location>
        <begin position="1"/>
        <end position="27"/>
    </location>
</feature>
<evidence type="ECO:0000256" key="6">
    <source>
        <dbReference type="ARBA" id="ARBA00023004"/>
    </source>
</evidence>
<accession>A0A136JB65</accession>
<feature type="domain" description="Catechol dioxygenase N-terminal" evidence="9">
    <location>
        <begin position="45"/>
        <end position="111"/>
    </location>
</feature>
<comment type="similarity">
    <text evidence="2">Belongs to the intradiol ring-cleavage dioxygenase family.</text>
</comment>
<feature type="domain" description="Intradiol ring-cleavage dioxygenases" evidence="8">
    <location>
        <begin position="161"/>
        <end position="315"/>
    </location>
</feature>